<evidence type="ECO:0000259" key="3">
    <source>
        <dbReference type="Pfam" id="PF01926"/>
    </source>
</evidence>
<feature type="compositionally biased region" description="Polar residues" evidence="1">
    <location>
        <begin position="9"/>
        <end position="19"/>
    </location>
</feature>
<gene>
    <name evidence="4" type="ORF">MVEN_01309000</name>
</gene>
<dbReference type="OrthoDB" id="391988at2759"/>
<proteinExistence type="predicted"/>
<dbReference type="Gene3D" id="3.40.50.300">
    <property type="entry name" value="P-loop containing nucleotide triphosphate hydrolases"/>
    <property type="match status" value="1"/>
</dbReference>
<evidence type="ECO:0000313" key="4">
    <source>
        <dbReference type="EMBL" id="KAF7350071.1"/>
    </source>
</evidence>
<dbReference type="Pfam" id="PF01926">
    <property type="entry name" value="MMR_HSR1"/>
    <property type="match status" value="1"/>
</dbReference>
<sequence length="533" mass="59257">MGQIFSRLNRISSKTNTENHVPHNPPTAQPDSSPITAPQNSSPRSDPASSIPSLNPSQCNSLPASSLPLVTDEILRQCPRFRVLVVGKSGVGKSSLISHAFGVDTKSVSHKERGVCDIHSEIISAQNDRFVLHDSMGFEPGEMKNFETVKDFLKSRSGERIELRNRVHVIWLCVQVPHSGGRVFETGDEELLKLASEIKVPVVVVFTQFDKLANAVYRTLPKNTPREQKSALCTETTTKKFQDLCITPLLQINAKLHYARSSGLSGAQKSTTDQGALNNLITITRDLVEREVEGEVWILSAMAQRANAHVKINASIEVGMKRYWEGLATSTKLLGSTLKQCLNAVHKEMTDSWNFYDPNDLLLSSEFSEKVQTLAQLVTPSEGDAKSWFNNLEAIQTWVGLVGATVAATAGPVIAAIGVSAWFINFIATTYRNTPETLRCFMGYIIDLTLVLHQLFLVVLPTMRQPRPLTHDEIDMALESYKFSDMGMVHHEIRRFVRETKFLLQPNAAEKKVKELIWLYSSENNPRSGAKSS</sequence>
<feature type="transmembrane region" description="Helical" evidence="2">
    <location>
        <begin position="398"/>
        <end position="428"/>
    </location>
</feature>
<dbReference type="AlphaFoldDB" id="A0A8H6Y0R0"/>
<dbReference type="Proteomes" id="UP000620124">
    <property type="component" value="Unassembled WGS sequence"/>
</dbReference>
<dbReference type="SUPFAM" id="SSF52540">
    <property type="entry name" value="P-loop containing nucleoside triphosphate hydrolases"/>
    <property type="match status" value="1"/>
</dbReference>
<dbReference type="InterPro" id="IPR027417">
    <property type="entry name" value="P-loop_NTPase"/>
</dbReference>
<organism evidence="4 5">
    <name type="scientific">Mycena venus</name>
    <dbReference type="NCBI Taxonomy" id="2733690"/>
    <lineage>
        <taxon>Eukaryota</taxon>
        <taxon>Fungi</taxon>
        <taxon>Dikarya</taxon>
        <taxon>Basidiomycota</taxon>
        <taxon>Agaricomycotina</taxon>
        <taxon>Agaricomycetes</taxon>
        <taxon>Agaricomycetidae</taxon>
        <taxon>Agaricales</taxon>
        <taxon>Marasmiineae</taxon>
        <taxon>Mycenaceae</taxon>
        <taxon>Mycena</taxon>
    </lineage>
</organism>
<dbReference type="CDD" id="cd00882">
    <property type="entry name" value="Ras_like_GTPase"/>
    <property type="match status" value="1"/>
</dbReference>
<dbReference type="GO" id="GO:0005525">
    <property type="term" value="F:GTP binding"/>
    <property type="evidence" value="ECO:0007669"/>
    <property type="project" value="InterPro"/>
</dbReference>
<reference evidence="4" key="1">
    <citation type="submission" date="2020-05" db="EMBL/GenBank/DDBJ databases">
        <title>Mycena genomes resolve the evolution of fungal bioluminescence.</title>
        <authorList>
            <person name="Tsai I.J."/>
        </authorList>
    </citation>
    <scope>NUCLEOTIDE SEQUENCE</scope>
    <source>
        <strain evidence="4">CCC161011</strain>
    </source>
</reference>
<evidence type="ECO:0000313" key="5">
    <source>
        <dbReference type="Proteomes" id="UP000620124"/>
    </source>
</evidence>
<keyword evidence="2" id="KW-0472">Membrane</keyword>
<name>A0A8H6Y0R0_9AGAR</name>
<evidence type="ECO:0000256" key="2">
    <source>
        <dbReference type="SAM" id="Phobius"/>
    </source>
</evidence>
<feature type="compositionally biased region" description="Polar residues" evidence="1">
    <location>
        <begin position="29"/>
        <end position="59"/>
    </location>
</feature>
<feature type="domain" description="G" evidence="3">
    <location>
        <begin position="82"/>
        <end position="207"/>
    </location>
</feature>
<dbReference type="EMBL" id="JACAZI010000010">
    <property type="protein sequence ID" value="KAF7350071.1"/>
    <property type="molecule type" value="Genomic_DNA"/>
</dbReference>
<dbReference type="InterPro" id="IPR006073">
    <property type="entry name" value="GTP-bd"/>
</dbReference>
<feature type="region of interest" description="Disordered" evidence="1">
    <location>
        <begin position="1"/>
        <end position="59"/>
    </location>
</feature>
<keyword evidence="2" id="KW-0812">Transmembrane</keyword>
<protein>
    <submittedName>
        <fullName evidence="4">G domain-containing protein</fullName>
    </submittedName>
</protein>
<feature type="transmembrane region" description="Helical" evidence="2">
    <location>
        <begin position="440"/>
        <end position="460"/>
    </location>
</feature>
<evidence type="ECO:0000256" key="1">
    <source>
        <dbReference type="SAM" id="MobiDB-lite"/>
    </source>
</evidence>
<keyword evidence="2" id="KW-1133">Transmembrane helix</keyword>
<keyword evidence="5" id="KW-1185">Reference proteome</keyword>
<comment type="caution">
    <text evidence="4">The sequence shown here is derived from an EMBL/GenBank/DDBJ whole genome shotgun (WGS) entry which is preliminary data.</text>
</comment>
<accession>A0A8H6Y0R0</accession>